<dbReference type="PRINTS" id="PR00398">
    <property type="entry name" value="STRDHORMONER"/>
</dbReference>
<keyword evidence="7" id="KW-0862">Zinc</keyword>
<dbReference type="Pfam" id="PF08246">
    <property type="entry name" value="Inhibitor_I29"/>
    <property type="match status" value="1"/>
</dbReference>
<evidence type="ECO:0000256" key="11">
    <source>
        <dbReference type="ARBA" id="ARBA00023163"/>
    </source>
</evidence>
<feature type="region of interest" description="Disordered" evidence="14">
    <location>
        <begin position="553"/>
        <end position="579"/>
    </location>
</feature>
<feature type="compositionally biased region" description="Acidic residues" evidence="14">
    <location>
        <begin position="561"/>
        <end position="574"/>
    </location>
</feature>
<dbReference type="InterPro" id="IPR001723">
    <property type="entry name" value="Nuclear_hrmn_rcpt"/>
</dbReference>
<dbReference type="GO" id="GO:0003700">
    <property type="term" value="F:DNA-binding transcription factor activity"/>
    <property type="evidence" value="ECO:0007669"/>
    <property type="project" value="InterPro"/>
</dbReference>
<keyword evidence="4" id="KW-0863">Zinc-finger</keyword>
<dbReference type="PROSITE" id="PS00640">
    <property type="entry name" value="THIOL_PROTEASE_ASN"/>
    <property type="match status" value="1"/>
</dbReference>
<evidence type="ECO:0000256" key="4">
    <source>
        <dbReference type="ARBA" id="ARBA00022771"/>
    </source>
</evidence>
<dbReference type="PRINTS" id="PR00047">
    <property type="entry name" value="STROIDFINGER"/>
</dbReference>
<dbReference type="InterPro" id="IPR013201">
    <property type="entry name" value="Prot_inhib_I29"/>
</dbReference>
<evidence type="ECO:0000259" key="16">
    <source>
        <dbReference type="PROSITE" id="PS51843"/>
    </source>
</evidence>
<feature type="domain" description="NR LBD" evidence="16">
    <location>
        <begin position="366"/>
        <end position="621"/>
    </location>
</feature>
<keyword evidence="12" id="KW-0675">Receptor</keyword>
<dbReference type="EMBL" id="NCKV01000151">
    <property type="protein sequence ID" value="RWS31480.1"/>
    <property type="molecule type" value="Genomic_DNA"/>
</dbReference>
<dbReference type="InterPro" id="IPR000668">
    <property type="entry name" value="Peptidase_C1A_C"/>
</dbReference>
<keyword evidence="6" id="KW-0788">Thiol protease</keyword>
<evidence type="ECO:0000256" key="9">
    <source>
        <dbReference type="ARBA" id="ARBA00023125"/>
    </source>
</evidence>
<dbReference type="InterPro" id="IPR050274">
    <property type="entry name" value="Nuclear_hormone_rcpt_NR2"/>
</dbReference>
<dbReference type="InterPro" id="IPR035500">
    <property type="entry name" value="NHR-like_dom_sf"/>
</dbReference>
<dbReference type="SUPFAM" id="SSF48508">
    <property type="entry name" value="Nuclear receptor ligand-binding domain"/>
    <property type="match status" value="1"/>
</dbReference>
<dbReference type="PANTHER" id="PTHR24083">
    <property type="entry name" value="NUCLEAR HORMONE RECEPTOR"/>
    <property type="match status" value="1"/>
</dbReference>
<dbReference type="VEuPathDB" id="VectorBase:LDEU000562"/>
<feature type="compositionally biased region" description="Polar residues" evidence="14">
    <location>
        <begin position="212"/>
        <end position="221"/>
    </location>
</feature>
<dbReference type="PROSITE" id="PS00031">
    <property type="entry name" value="NUCLEAR_REC_DBD_1"/>
    <property type="match status" value="1"/>
</dbReference>
<dbReference type="GO" id="GO:0043565">
    <property type="term" value="F:sequence-specific DNA binding"/>
    <property type="evidence" value="ECO:0007669"/>
    <property type="project" value="InterPro"/>
</dbReference>
<keyword evidence="13" id="KW-0539">Nucleus</keyword>
<dbReference type="SMART" id="SM00645">
    <property type="entry name" value="Pept_C1"/>
    <property type="match status" value="1"/>
</dbReference>
<evidence type="ECO:0000256" key="12">
    <source>
        <dbReference type="ARBA" id="ARBA00023170"/>
    </source>
</evidence>
<dbReference type="AlphaFoldDB" id="A0A443SVE9"/>
<dbReference type="STRING" id="299467.A0A443SVE9"/>
<evidence type="ECO:0000259" key="15">
    <source>
        <dbReference type="PROSITE" id="PS51030"/>
    </source>
</evidence>
<keyword evidence="18" id="KW-1185">Reference proteome</keyword>
<comment type="subcellular location">
    <subcellularLocation>
        <location evidence="1">Nucleus</location>
    </subcellularLocation>
</comment>
<dbReference type="SUPFAM" id="SSF57716">
    <property type="entry name" value="Glucocorticoid receptor-like (DNA-binding domain)"/>
    <property type="match status" value="1"/>
</dbReference>
<dbReference type="Gene3D" id="3.30.50.10">
    <property type="entry name" value="Erythroid Transcription Factor GATA-1, subunit A"/>
    <property type="match status" value="1"/>
</dbReference>
<dbReference type="PROSITE" id="PS51030">
    <property type="entry name" value="NUCLEAR_REC_DBD_2"/>
    <property type="match status" value="1"/>
</dbReference>
<dbReference type="GO" id="GO:0005634">
    <property type="term" value="C:nucleus"/>
    <property type="evidence" value="ECO:0007669"/>
    <property type="project" value="UniProtKB-SubCell"/>
</dbReference>
<evidence type="ECO:0000256" key="8">
    <source>
        <dbReference type="ARBA" id="ARBA00023015"/>
    </source>
</evidence>
<dbReference type="InterPro" id="IPR039417">
    <property type="entry name" value="Peptidase_C1A_papain-like"/>
</dbReference>
<dbReference type="Gene3D" id="1.10.565.10">
    <property type="entry name" value="Retinoid X Receptor"/>
    <property type="match status" value="1"/>
</dbReference>
<dbReference type="SUPFAM" id="SSF54001">
    <property type="entry name" value="Cysteine proteinases"/>
    <property type="match status" value="1"/>
</dbReference>
<dbReference type="FunFam" id="3.90.70.10:FF:000087">
    <property type="entry name" value="Counting factor associated protein D"/>
    <property type="match status" value="1"/>
</dbReference>
<keyword evidence="3" id="KW-0479">Metal-binding</keyword>
<dbReference type="PROSITE" id="PS00139">
    <property type="entry name" value="THIOL_PROTEASE_CYS"/>
    <property type="match status" value="1"/>
</dbReference>
<keyword evidence="9" id="KW-0238">DNA-binding</keyword>
<dbReference type="OrthoDB" id="65740at2759"/>
<dbReference type="InterPro" id="IPR038765">
    <property type="entry name" value="Papain-like_cys_pep_sf"/>
</dbReference>
<evidence type="ECO:0000313" key="17">
    <source>
        <dbReference type="EMBL" id="RWS31480.1"/>
    </source>
</evidence>
<evidence type="ECO:0000256" key="1">
    <source>
        <dbReference type="ARBA" id="ARBA00004123"/>
    </source>
</evidence>
<evidence type="ECO:0000256" key="6">
    <source>
        <dbReference type="ARBA" id="ARBA00022807"/>
    </source>
</evidence>
<feature type="region of interest" description="Disordered" evidence="14">
    <location>
        <begin position="212"/>
        <end position="238"/>
    </location>
</feature>
<keyword evidence="10" id="KW-0865">Zymogen</keyword>
<keyword evidence="5" id="KW-0378">Hydrolase</keyword>
<dbReference type="Gene3D" id="3.90.70.10">
    <property type="entry name" value="Cysteine proteinases"/>
    <property type="match status" value="1"/>
</dbReference>
<comment type="caution">
    <text evidence="17">The sequence shown here is derived from an EMBL/GenBank/DDBJ whole genome shotgun (WGS) entry which is preliminary data.</text>
</comment>
<evidence type="ECO:0000256" key="14">
    <source>
        <dbReference type="SAM" id="MobiDB-lite"/>
    </source>
</evidence>
<evidence type="ECO:0000256" key="10">
    <source>
        <dbReference type="ARBA" id="ARBA00023145"/>
    </source>
</evidence>
<dbReference type="Pfam" id="PF00104">
    <property type="entry name" value="Hormone_recep"/>
    <property type="match status" value="1"/>
</dbReference>
<dbReference type="GO" id="GO:0008270">
    <property type="term" value="F:zinc ion binding"/>
    <property type="evidence" value="ECO:0007669"/>
    <property type="project" value="UniProtKB-KW"/>
</dbReference>
<dbReference type="PROSITE" id="PS51843">
    <property type="entry name" value="NR_LBD"/>
    <property type="match status" value="1"/>
</dbReference>
<evidence type="ECO:0000256" key="2">
    <source>
        <dbReference type="ARBA" id="ARBA00022670"/>
    </source>
</evidence>
<reference evidence="17 18" key="1">
    <citation type="journal article" date="2018" name="Gigascience">
        <title>Genomes of trombidid mites reveal novel predicted allergens and laterally-transferred genes associated with secondary metabolism.</title>
        <authorList>
            <person name="Dong X."/>
            <person name="Chaisiri K."/>
            <person name="Xia D."/>
            <person name="Armstrong S.D."/>
            <person name="Fang Y."/>
            <person name="Donnelly M.J."/>
            <person name="Kadowaki T."/>
            <person name="McGarry J.W."/>
            <person name="Darby A.C."/>
            <person name="Makepeace B.L."/>
        </authorList>
    </citation>
    <scope>NUCLEOTIDE SEQUENCE [LARGE SCALE GENOMIC DNA]</scope>
    <source>
        <strain evidence="17">UoL-UT</strain>
    </source>
</reference>
<evidence type="ECO:0000256" key="13">
    <source>
        <dbReference type="ARBA" id="ARBA00023242"/>
    </source>
</evidence>
<feature type="compositionally biased region" description="Basic and acidic residues" evidence="14">
    <location>
        <begin position="60"/>
        <end position="71"/>
    </location>
</feature>
<name>A0A443SVE9_9ACAR</name>
<keyword evidence="8" id="KW-0805">Transcription regulation</keyword>
<dbReference type="InterPro" id="IPR001628">
    <property type="entry name" value="Znf_hrmn_rcpt"/>
</dbReference>
<dbReference type="Pfam" id="PF00105">
    <property type="entry name" value="zf-C4"/>
    <property type="match status" value="1"/>
</dbReference>
<gene>
    <name evidence="17" type="ORF">B4U80_04698</name>
</gene>
<evidence type="ECO:0000256" key="3">
    <source>
        <dbReference type="ARBA" id="ARBA00022723"/>
    </source>
</evidence>
<feature type="region of interest" description="Disordered" evidence="14">
    <location>
        <begin position="1"/>
        <end position="78"/>
    </location>
</feature>
<sequence length="1162" mass="129716">MVKPDSLTPLKCEPPSPPSGGEGNSRDPETEYISVPTSPSAVVGMSFEYDNSPENSGSEWAERSPDDDQMRIESPPPLGSVPSTVGYVAASQSQNPFGIMDKKLLELCIVCGDKASGRHYGAISCEGCKGFFKRSVRKQLSYVCRANKDCEVTKHHRNRCQYCRLQKCLQMGMRADHCQPERKPLALEHSPNNQISNNSNLMLNLRASGVSTSTPFNSSSHPRPIYPKPSMSSREELSSLLDSSQHSLILDGANASSTSNGDLSTLANVVSNLVALKQVAAAVTSAASPESRNNDLIDSFPGDSKPINMSKQSVDAESKNNLTISKAAFDVMAKIACGAGLGSEHTALLFGAIDYAATGHGGENDDLFEIEGTLLNEQHFNFSLTPPNTGSSTFLSLQYICESASRLLFLSVHWTQSIQAFQLMSIDVQTSLIRGCWCQLFVLGLAQCSQVMSLATILSAIVTHLQTTLQQDKLSVHRVKQVTDYICKLQDFVNSLQRLNVNDHEYAYLKAIVLFSPENLEESSRVTEIHLVPDDISKLELLFKVISECQTLNPDPHDSVSEEDDDDDSFDPNDAEQFGGDTYRNIRIEYNVAEAESSLGVDRNNGVGDNDGEEAMEVVPGVIKCTNEERHQSPPSFDHDYTVSGVLLLPYAQINEPFTAYYDISNRRSRVDYYGDLVLTIQRADLTKEHENGVNYKIAYMVDTNGDPQRVCFKVEGTNETAVEPQPVLPDLSEFKYQGSSRCPYSEYSFFDDDCELWTYVVVNGEKKNEYSFWLTRDDYNDEPIPVQYYMKGYDSLLGSHYDEYRLVYNHYSKGPLADSIFDVALNYTCRGFPGPGVQHVATHNPIKEFIANHFTHIDDDFEQFKEKHNKVYHNETHQEYRKSIFRHNYRFIHSKNRELKQYNLKINHLADFTDEELSVLRGRFVSKGYNGGHAFTEKVTKVPDQWDWRLLGAVNPVKDQAVCGSCWSFGTTGTIEGVYFVKTGKLVSLSEQQLIDCSWNQQNNGCDGGEDFRAYSYIMKAGGLATDDEYGNYLGQDGFCHDKKVKKTVQLKGFVNVTSGSPSALKLAIYKNGPVTVAIDASHKTLSFYANGIYYEPKCGNKPDNLDHQVLAVGYGTLYGKDYWLIKNSWSTHWGNDGYVLMSQKDNNCGVMTSPTYPLIK</sequence>
<evidence type="ECO:0000256" key="7">
    <source>
        <dbReference type="ARBA" id="ARBA00022833"/>
    </source>
</evidence>
<keyword evidence="11" id="KW-0804">Transcription</keyword>
<dbReference type="Pfam" id="PF00112">
    <property type="entry name" value="Peptidase_C1"/>
    <property type="match status" value="1"/>
</dbReference>
<dbReference type="SMART" id="SM00430">
    <property type="entry name" value="HOLI"/>
    <property type="match status" value="1"/>
</dbReference>
<dbReference type="InterPro" id="IPR025661">
    <property type="entry name" value="Pept_asp_AS"/>
</dbReference>
<dbReference type="SMART" id="SM00399">
    <property type="entry name" value="ZnF_C4"/>
    <property type="match status" value="1"/>
</dbReference>
<proteinExistence type="predicted"/>
<evidence type="ECO:0000313" key="18">
    <source>
        <dbReference type="Proteomes" id="UP000288716"/>
    </source>
</evidence>
<dbReference type="InterPro" id="IPR000536">
    <property type="entry name" value="Nucl_hrmn_rcpt_lig-bd"/>
</dbReference>
<keyword evidence="2" id="KW-0645">Protease</keyword>
<dbReference type="GO" id="GO:0005737">
    <property type="term" value="C:cytoplasm"/>
    <property type="evidence" value="ECO:0007669"/>
    <property type="project" value="UniProtKB-SubCell"/>
</dbReference>
<dbReference type="SMART" id="SM00848">
    <property type="entry name" value="Inhibitor_I29"/>
    <property type="match status" value="1"/>
</dbReference>
<accession>A0A443SVE9</accession>
<evidence type="ECO:0000256" key="5">
    <source>
        <dbReference type="ARBA" id="ARBA00022801"/>
    </source>
</evidence>
<dbReference type="FunFam" id="3.30.50.10:FF:000015">
    <property type="entry name" value="Nuclear receptor subfamily 2, group C, member 1"/>
    <property type="match status" value="1"/>
</dbReference>
<organism evidence="17 18">
    <name type="scientific">Leptotrombidium deliense</name>
    <dbReference type="NCBI Taxonomy" id="299467"/>
    <lineage>
        <taxon>Eukaryota</taxon>
        <taxon>Metazoa</taxon>
        <taxon>Ecdysozoa</taxon>
        <taxon>Arthropoda</taxon>
        <taxon>Chelicerata</taxon>
        <taxon>Arachnida</taxon>
        <taxon>Acari</taxon>
        <taxon>Acariformes</taxon>
        <taxon>Trombidiformes</taxon>
        <taxon>Prostigmata</taxon>
        <taxon>Anystina</taxon>
        <taxon>Parasitengona</taxon>
        <taxon>Trombiculoidea</taxon>
        <taxon>Trombiculidae</taxon>
        <taxon>Leptotrombidium</taxon>
    </lineage>
</organism>
<protein>
    <submittedName>
        <fullName evidence="17">Counting factor associated protein D-like protein</fullName>
    </submittedName>
</protein>
<dbReference type="GO" id="GO:0006508">
    <property type="term" value="P:proteolysis"/>
    <property type="evidence" value="ECO:0007669"/>
    <property type="project" value="UniProtKB-KW"/>
</dbReference>
<dbReference type="InterPro" id="IPR000169">
    <property type="entry name" value="Pept_cys_AS"/>
</dbReference>
<feature type="domain" description="Nuclear receptor" evidence="15">
    <location>
        <begin position="105"/>
        <end position="180"/>
    </location>
</feature>
<dbReference type="GO" id="GO:0008234">
    <property type="term" value="F:cysteine-type peptidase activity"/>
    <property type="evidence" value="ECO:0007669"/>
    <property type="project" value="UniProtKB-KW"/>
</dbReference>
<dbReference type="Proteomes" id="UP000288716">
    <property type="component" value="Unassembled WGS sequence"/>
</dbReference>
<dbReference type="CDD" id="cd02248">
    <property type="entry name" value="Peptidase_C1A"/>
    <property type="match status" value="1"/>
</dbReference>
<dbReference type="InterPro" id="IPR013088">
    <property type="entry name" value="Znf_NHR/GATA"/>
</dbReference>